<reference evidence="1" key="1">
    <citation type="submission" date="2022-06" db="EMBL/GenBank/DDBJ databases">
        <title>Sphingomonas sp. nov. isolated from rhizosphere soil of tomato.</title>
        <authorList>
            <person name="Dong H."/>
            <person name="Gao R."/>
        </authorList>
    </citation>
    <scope>NUCLEOTIDE SEQUENCE</scope>
    <source>
        <strain evidence="1">MMSM24</strain>
    </source>
</reference>
<evidence type="ECO:0000313" key="1">
    <source>
        <dbReference type="EMBL" id="MCW6534285.1"/>
    </source>
</evidence>
<keyword evidence="2" id="KW-1185">Reference proteome</keyword>
<dbReference type="Proteomes" id="UP001165565">
    <property type="component" value="Unassembled WGS sequence"/>
</dbReference>
<gene>
    <name evidence="1" type="ORF">NEE01_05735</name>
</gene>
<proteinExistence type="predicted"/>
<dbReference type="EMBL" id="JANFAV010000002">
    <property type="protein sequence ID" value="MCW6534285.1"/>
    <property type="molecule type" value="Genomic_DNA"/>
</dbReference>
<organism evidence="1 2">
    <name type="scientific">Sphingomonas lycopersici</name>
    <dbReference type="NCBI Taxonomy" id="2951807"/>
    <lineage>
        <taxon>Bacteria</taxon>
        <taxon>Pseudomonadati</taxon>
        <taxon>Pseudomonadota</taxon>
        <taxon>Alphaproteobacteria</taxon>
        <taxon>Sphingomonadales</taxon>
        <taxon>Sphingomonadaceae</taxon>
        <taxon>Sphingomonas</taxon>
    </lineage>
</organism>
<name>A0AA41Z5A1_9SPHN</name>
<accession>A0AA41Z5A1</accession>
<comment type="caution">
    <text evidence="1">The sequence shown here is derived from an EMBL/GenBank/DDBJ whole genome shotgun (WGS) entry which is preliminary data.</text>
</comment>
<dbReference type="AlphaFoldDB" id="A0AA41Z5A1"/>
<protein>
    <submittedName>
        <fullName evidence="1">Uncharacterized protein</fullName>
    </submittedName>
</protein>
<evidence type="ECO:0000313" key="2">
    <source>
        <dbReference type="Proteomes" id="UP001165565"/>
    </source>
</evidence>
<sequence>MTPRAAIQQIARMVRDDFRSGELSPGAHSVGEMLAAQPEALLLIVDLAGAEGRKKRPDAGMHQAYSFILGQTLEQLRQRSEAGNSQANMAMENVRAAIAQHIRMGKLVPIAAMALVSAFSRAGIELGEDVRGALNQAMIQTGADQQNLRIPDAAEMLKELVQACAGDPFLIQSQFADLTAAMPTGLQLNLLEGLVLADDASLREAAIGWLLAEPAIATPLASMIEVAAGRGLVSATSVTNLMLIRKWVPEDRRRTIDAIIRAARAVGSAPEKRPAIQVRELLISERDGAGAQSIFASIKEGRNNALVSVLIKQGHGVRDAWVARSLSRPEIEDMLDHIASEMSIHEATVEDTALILSSALADGPAGATPPFGLVQAITLVGLSDVAPNFVSVDDLVASMLADIDAAATDTKAVEKAVRGSRRWLATNPQLNSWFENGDDVAAAIKGKRKIEDRLAAIIEKVLEPKRAYWAGVVAWSAFARRGDSHDSEWIEMALVAREMASERPLTEIPLARFIAVQTAEAARI</sequence>
<dbReference type="RefSeq" id="WP_265268210.1">
    <property type="nucleotide sequence ID" value="NZ_JANFAV010000002.1"/>
</dbReference>